<reference evidence="1" key="2">
    <citation type="submission" date="2018-03" db="EMBL/GenBank/DDBJ databases">
        <title>The Triticum urartu genome reveals the dynamic nature of wheat genome evolution.</title>
        <authorList>
            <person name="Ling H."/>
            <person name="Ma B."/>
            <person name="Shi X."/>
            <person name="Liu H."/>
            <person name="Dong L."/>
            <person name="Sun H."/>
            <person name="Cao Y."/>
            <person name="Gao Q."/>
            <person name="Zheng S."/>
            <person name="Li Y."/>
            <person name="Yu Y."/>
            <person name="Du H."/>
            <person name="Qi M."/>
            <person name="Li Y."/>
            <person name="Yu H."/>
            <person name="Cui Y."/>
            <person name="Wang N."/>
            <person name="Chen C."/>
            <person name="Wu H."/>
            <person name="Zhao Y."/>
            <person name="Zhang J."/>
            <person name="Li Y."/>
            <person name="Zhou W."/>
            <person name="Zhang B."/>
            <person name="Hu W."/>
            <person name="Eijk M."/>
            <person name="Tang J."/>
            <person name="Witsenboer H."/>
            <person name="Zhao S."/>
            <person name="Li Z."/>
            <person name="Zhang A."/>
            <person name="Wang D."/>
            <person name="Liang C."/>
        </authorList>
    </citation>
    <scope>NUCLEOTIDE SEQUENCE [LARGE SCALE GENOMIC DNA]</scope>
    <source>
        <strain evidence="1">cv. G1812</strain>
    </source>
</reference>
<evidence type="ECO:0000313" key="1">
    <source>
        <dbReference type="EnsemblPlants" id="TuG1812G0400000894.01.T01.cds413904"/>
    </source>
</evidence>
<accession>A0A8R7Q376</accession>
<evidence type="ECO:0000313" key="2">
    <source>
        <dbReference type="Proteomes" id="UP000015106"/>
    </source>
</evidence>
<proteinExistence type="predicted"/>
<sequence length="95" mass="9771">MLMHDVDVVLDVGVAGLGVHRVGPGLRVPAGEAEGAGAPDDGHLPDFGEREVAAEHGERAAVVGAGGEHEVHDLQEAHCCLVRPYVDALGPSHGR</sequence>
<protein>
    <submittedName>
        <fullName evidence="1">Uncharacterized protein</fullName>
    </submittedName>
</protein>
<reference evidence="1" key="3">
    <citation type="submission" date="2022-06" db="UniProtKB">
        <authorList>
            <consortium name="EnsemblPlants"/>
        </authorList>
    </citation>
    <scope>IDENTIFICATION</scope>
</reference>
<name>A0A8R7Q376_TRIUA</name>
<keyword evidence="2" id="KW-1185">Reference proteome</keyword>
<dbReference type="AlphaFoldDB" id="A0A8R7Q376"/>
<organism evidence="1 2">
    <name type="scientific">Triticum urartu</name>
    <name type="common">Red wild einkorn</name>
    <name type="synonym">Crithodium urartu</name>
    <dbReference type="NCBI Taxonomy" id="4572"/>
    <lineage>
        <taxon>Eukaryota</taxon>
        <taxon>Viridiplantae</taxon>
        <taxon>Streptophyta</taxon>
        <taxon>Embryophyta</taxon>
        <taxon>Tracheophyta</taxon>
        <taxon>Spermatophyta</taxon>
        <taxon>Magnoliopsida</taxon>
        <taxon>Liliopsida</taxon>
        <taxon>Poales</taxon>
        <taxon>Poaceae</taxon>
        <taxon>BOP clade</taxon>
        <taxon>Pooideae</taxon>
        <taxon>Triticodae</taxon>
        <taxon>Triticeae</taxon>
        <taxon>Triticinae</taxon>
        <taxon>Triticum</taxon>
    </lineage>
</organism>
<dbReference type="Gramene" id="TuG1812G0400000894.01.T01">
    <property type="protein sequence ID" value="TuG1812G0400000894.01.T01.cds413904"/>
    <property type="gene ID" value="TuG1812G0400000894.01"/>
</dbReference>
<dbReference type="EnsemblPlants" id="TuG1812G0400000894.01.T01">
    <property type="protein sequence ID" value="TuG1812G0400000894.01.T01.cds413904"/>
    <property type="gene ID" value="TuG1812G0400000894.01"/>
</dbReference>
<dbReference type="Proteomes" id="UP000015106">
    <property type="component" value="Chromosome 4"/>
</dbReference>
<reference evidence="2" key="1">
    <citation type="journal article" date="2013" name="Nature">
        <title>Draft genome of the wheat A-genome progenitor Triticum urartu.</title>
        <authorList>
            <person name="Ling H.Q."/>
            <person name="Zhao S."/>
            <person name="Liu D."/>
            <person name="Wang J."/>
            <person name="Sun H."/>
            <person name="Zhang C."/>
            <person name="Fan H."/>
            <person name="Li D."/>
            <person name="Dong L."/>
            <person name="Tao Y."/>
            <person name="Gao C."/>
            <person name="Wu H."/>
            <person name="Li Y."/>
            <person name="Cui Y."/>
            <person name="Guo X."/>
            <person name="Zheng S."/>
            <person name="Wang B."/>
            <person name="Yu K."/>
            <person name="Liang Q."/>
            <person name="Yang W."/>
            <person name="Lou X."/>
            <person name="Chen J."/>
            <person name="Feng M."/>
            <person name="Jian J."/>
            <person name="Zhang X."/>
            <person name="Luo G."/>
            <person name="Jiang Y."/>
            <person name="Liu J."/>
            <person name="Wang Z."/>
            <person name="Sha Y."/>
            <person name="Zhang B."/>
            <person name="Wu H."/>
            <person name="Tang D."/>
            <person name="Shen Q."/>
            <person name="Xue P."/>
            <person name="Zou S."/>
            <person name="Wang X."/>
            <person name="Liu X."/>
            <person name="Wang F."/>
            <person name="Yang Y."/>
            <person name="An X."/>
            <person name="Dong Z."/>
            <person name="Zhang K."/>
            <person name="Zhang X."/>
            <person name="Luo M.C."/>
            <person name="Dvorak J."/>
            <person name="Tong Y."/>
            <person name="Wang J."/>
            <person name="Yang H."/>
            <person name="Li Z."/>
            <person name="Wang D."/>
            <person name="Zhang A."/>
            <person name="Wang J."/>
        </authorList>
    </citation>
    <scope>NUCLEOTIDE SEQUENCE</scope>
    <source>
        <strain evidence="2">cv. G1812</strain>
    </source>
</reference>
<gene>
    <name evidence="1" type="primary">LOC125553582</name>
</gene>